<comment type="caution">
    <text evidence="9">The sequence shown here is derived from an EMBL/GenBank/DDBJ whole genome shotgun (WGS) entry which is preliminary data.</text>
</comment>
<dbReference type="EC" id="3.1.11.6" evidence="5"/>
<comment type="function">
    <text evidence="5">Bidirectionally degrades single-stranded DNA into large acid-insoluble oligonucleotides, which are then degraded further into small acid-soluble oligonucleotides.</text>
</comment>
<evidence type="ECO:0000259" key="7">
    <source>
        <dbReference type="Pfam" id="PF02601"/>
    </source>
</evidence>
<dbReference type="PANTHER" id="PTHR30008">
    <property type="entry name" value="EXODEOXYRIBONUCLEASE 7 LARGE SUBUNIT"/>
    <property type="match status" value="1"/>
</dbReference>
<keyword evidence="10" id="KW-1185">Reference proteome</keyword>
<evidence type="ECO:0000256" key="6">
    <source>
        <dbReference type="RuleBase" id="RU004355"/>
    </source>
</evidence>
<comment type="subcellular location">
    <subcellularLocation>
        <location evidence="5 6">Cytoplasm</location>
    </subcellularLocation>
</comment>
<sequence length="453" mass="50523">MSRFTPPATDNSPPNARSIFQVNELLDTLKHGLEMNFPPLWVEGEISNFVAARSGHWYFTLKDARAQIRCACFRNRNMGKTLPTEGQRVLVRGQPTVYTQRGDLQLIVEDVQDAGAGALHAAFEKLKRKLQDEGLFDSARKQSLPENPRCIGVVTSPAGAALHDVLSTLRRRNPLLRVILYPSLVQGAEAPAALDQALDTALRRRECDVILLTRGGGSLEDLQAFNDEALARRIAEADLPIVSAVGHEVDFSISDFVADARAATPTAAAELLSRDQAEWIRSLSRARHTLTRALQERLRMASRELGHQQARLRALSPQRRMQDRGQWLDDLSQRLQRAIDLQLRQSQRQLTTEQRALRDHSPARRIAQRHDQLSMLQSRLSRGTRQTLDQAHNRLSHTQARLGDLSPHNVLARGYSITRHNGAIVRDATLPEGSPLTIQLATGSLKATVGEKD</sequence>
<dbReference type="Pfam" id="PF13742">
    <property type="entry name" value="tRNA_anti_2"/>
    <property type="match status" value="1"/>
</dbReference>
<reference evidence="9 10" key="1">
    <citation type="submission" date="2013-04" db="EMBL/GenBank/DDBJ databases">
        <title>Oceanococcus atlanticus 22II-S10r2 Genome Sequencing.</title>
        <authorList>
            <person name="Lai Q."/>
            <person name="Li G."/>
            <person name="Shao Z."/>
        </authorList>
    </citation>
    <scope>NUCLEOTIDE SEQUENCE [LARGE SCALE GENOMIC DNA]</scope>
    <source>
        <strain evidence="9 10">22II-S10r2</strain>
    </source>
</reference>
<dbReference type="GO" id="GO:0003676">
    <property type="term" value="F:nucleic acid binding"/>
    <property type="evidence" value="ECO:0007669"/>
    <property type="project" value="InterPro"/>
</dbReference>
<keyword evidence="1 5" id="KW-0963">Cytoplasm</keyword>
<keyword evidence="3 5" id="KW-0378">Hydrolase</keyword>
<evidence type="ECO:0000256" key="5">
    <source>
        <dbReference type="HAMAP-Rule" id="MF_00378"/>
    </source>
</evidence>
<protein>
    <recommendedName>
        <fullName evidence="5">Exodeoxyribonuclease 7 large subunit</fullName>
        <ecNumber evidence="5">3.1.11.6</ecNumber>
    </recommendedName>
    <alternativeName>
        <fullName evidence="5">Exodeoxyribonuclease VII large subunit</fullName>
        <shortName evidence="5">Exonuclease VII large subunit</shortName>
    </alternativeName>
</protein>
<comment type="similarity">
    <text evidence="5 6">Belongs to the XseA family.</text>
</comment>
<keyword evidence="2 5" id="KW-0540">Nuclease</keyword>
<dbReference type="InterPro" id="IPR003753">
    <property type="entry name" value="Exonuc_VII_L"/>
</dbReference>
<evidence type="ECO:0000313" key="9">
    <source>
        <dbReference type="EMBL" id="ORE88380.1"/>
    </source>
</evidence>
<dbReference type="CDD" id="cd04489">
    <property type="entry name" value="ExoVII_LU_OBF"/>
    <property type="match status" value="1"/>
</dbReference>
<evidence type="ECO:0000313" key="10">
    <source>
        <dbReference type="Proteomes" id="UP000192342"/>
    </source>
</evidence>
<dbReference type="InterPro" id="IPR020579">
    <property type="entry name" value="Exonuc_VII_lsu_C"/>
</dbReference>
<proteinExistence type="inferred from homology"/>
<feature type="domain" description="Exonuclease VII large subunit C-terminal" evidence="7">
    <location>
        <begin position="135"/>
        <end position="447"/>
    </location>
</feature>
<dbReference type="OrthoDB" id="9802795at2"/>
<evidence type="ECO:0000256" key="3">
    <source>
        <dbReference type="ARBA" id="ARBA00022801"/>
    </source>
</evidence>
<dbReference type="Proteomes" id="UP000192342">
    <property type="component" value="Unassembled WGS sequence"/>
</dbReference>
<dbReference type="AlphaFoldDB" id="A0A1Y1SG75"/>
<accession>A0A1Y1SG75</accession>
<dbReference type="EMBL" id="AQQV01000001">
    <property type="protein sequence ID" value="ORE88380.1"/>
    <property type="molecule type" value="Genomic_DNA"/>
</dbReference>
<comment type="subunit">
    <text evidence="5">Heterooligomer composed of large and small subunits.</text>
</comment>
<evidence type="ECO:0000256" key="2">
    <source>
        <dbReference type="ARBA" id="ARBA00022722"/>
    </source>
</evidence>
<dbReference type="HAMAP" id="MF_00378">
    <property type="entry name" value="Exonuc_7_L"/>
    <property type="match status" value="1"/>
</dbReference>
<dbReference type="GO" id="GO:0009318">
    <property type="term" value="C:exodeoxyribonuclease VII complex"/>
    <property type="evidence" value="ECO:0007669"/>
    <property type="project" value="UniProtKB-UniRule"/>
</dbReference>
<name>A0A1Y1SG75_9GAMM</name>
<gene>
    <name evidence="5" type="primary">xseA</name>
    <name evidence="9" type="ORF">ATO7_00855</name>
</gene>
<dbReference type="PANTHER" id="PTHR30008:SF0">
    <property type="entry name" value="EXODEOXYRIBONUCLEASE 7 LARGE SUBUNIT"/>
    <property type="match status" value="1"/>
</dbReference>
<dbReference type="GO" id="GO:0008855">
    <property type="term" value="F:exodeoxyribonuclease VII activity"/>
    <property type="evidence" value="ECO:0007669"/>
    <property type="project" value="UniProtKB-UniRule"/>
</dbReference>
<evidence type="ECO:0000259" key="8">
    <source>
        <dbReference type="Pfam" id="PF13742"/>
    </source>
</evidence>
<evidence type="ECO:0000256" key="1">
    <source>
        <dbReference type="ARBA" id="ARBA00022490"/>
    </source>
</evidence>
<dbReference type="RefSeq" id="WP_083559028.1">
    <property type="nucleotide sequence ID" value="NZ_AQQV01000001.1"/>
</dbReference>
<dbReference type="GO" id="GO:0006308">
    <property type="term" value="P:DNA catabolic process"/>
    <property type="evidence" value="ECO:0007669"/>
    <property type="project" value="UniProtKB-UniRule"/>
</dbReference>
<dbReference type="Pfam" id="PF02601">
    <property type="entry name" value="Exonuc_VII_L"/>
    <property type="match status" value="1"/>
</dbReference>
<dbReference type="STRING" id="1317117.ATO7_00855"/>
<organism evidence="9 10">
    <name type="scientific">Oceanococcus atlanticus</name>
    <dbReference type="NCBI Taxonomy" id="1317117"/>
    <lineage>
        <taxon>Bacteria</taxon>
        <taxon>Pseudomonadati</taxon>
        <taxon>Pseudomonadota</taxon>
        <taxon>Gammaproteobacteria</taxon>
        <taxon>Chromatiales</taxon>
        <taxon>Oceanococcaceae</taxon>
        <taxon>Oceanococcus</taxon>
    </lineage>
</organism>
<dbReference type="InterPro" id="IPR025824">
    <property type="entry name" value="OB-fold_nuc-bd_dom"/>
</dbReference>
<evidence type="ECO:0000256" key="4">
    <source>
        <dbReference type="ARBA" id="ARBA00022839"/>
    </source>
</evidence>
<dbReference type="GO" id="GO:0005737">
    <property type="term" value="C:cytoplasm"/>
    <property type="evidence" value="ECO:0007669"/>
    <property type="project" value="UniProtKB-SubCell"/>
</dbReference>
<feature type="domain" description="OB-fold nucleic acid binding" evidence="8">
    <location>
        <begin position="20"/>
        <end position="112"/>
    </location>
</feature>
<comment type="catalytic activity">
    <reaction evidence="5 6">
        <text>Exonucleolytic cleavage in either 5'- to 3'- or 3'- to 5'-direction to yield nucleoside 5'-phosphates.</text>
        <dbReference type="EC" id="3.1.11.6"/>
    </reaction>
</comment>
<dbReference type="NCBIfam" id="TIGR00237">
    <property type="entry name" value="xseA"/>
    <property type="match status" value="1"/>
</dbReference>
<keyword evidence="4 5" id="KW-0269">Exonuclease</keyword>